<dbReference type="NCBIfam" id="TIGR02937">
    <property type="entry name" value="sigma70-ECF"/>
    <property type="match status" value="1"/>
</dbReference>
<reference evidence="7 8" key="1">
    <citation type="submission" date="2019-04" db="EMBL/GenBank/DDBJ databases">
        <title>Pedobacter sp. RP-1-16 sp. nov., isolated from Arctic soil.</title>
        <authorList>
            <person name="Dahal R.H."/>
            <person name="Kim D.-U."/>
        </authorList>
    </citation>
    <scope>NUCLEOTIDE SEQUENCE [LARGE SCALE GENOMIC DNA]</scope>
    <source>
        <strain evidence="7 8">RP-1-16</strain>
    </source>
</reference>
<dbReference type="InterPro" id="IPR036388">
    <property type="entry name" value="WH-like_DNA-bd_sf"/>
</dbReference>
<dbReference type="GO" id="GO:0006352">
    <property type="term" value="P:DNA-templated transcription initiation"/>
    <property type="evidence" value="ECO:0007669"/>
    <property type="project" value="InterPro"/>
</dbReference>
<dbReference type="AlphaFoldDB" id="A0A4U1GBG1"/>
<proteinExistence type="inferred from homology"/>
<protein>
    <submittedName>
        <fullName evidence="7">RNA polymerase sigma-70 factor</fullName>
    </submittedName>
</protein>
<sequence>MEDTLTESELLGKVAAGDRIAFSTLYQQYLSEIYHYLYLFTRSSDAAEEIAQDVFVKIWEKRENLIHIKAFKPYLYKCAKNMLLDELRRKAVKTKVYNALKPDTEESHGKTDDRIIYNEYHKIAEMAIDLLPEKRKAIFLMRTREELSLDEIAERLGISKSVVKKQLYAGIGFVRQYLHNHDAYFMLIAINLYLNTL</sequence>
<dbReference type="InterPro" id="IPR013325">
    <property type="entry name" value="RNA_pol_sigma_r2"/>
</dbReference>
<dbReference type="EMBL" id="SWDX01000004">
    <property type="protein sequence ID" value="TKC61247.1"/>
    <property type="molecule type" value="Genomic_DNA"/>
</dbReference>
<comment type="similarity">
    <text evidence="1">Belongs to the sigma-70 factor family. ECF subfamily.</text>
</comment>
<evidence type="ECO:0000313" key="7">
    <source>
        <dbReference type="EMBL" id="TKC61247.1"/>
    </source>
</evidence>
<accession>A0A4U1GBG1</accession>
<dbReference type="PANTHER" id="PTHR43133">
    <property type="entry name" value="RNA POLYMERASE ECF-TYPE SIGMA FACTO"/>
    <property type="match status" value="1"/>
</dbReference>
<gene>
    <name evidence="7" type="ORF">FBD94_11930</name>
</gene>
<dbReference type="Pfam" id="PF08281">
    <property type="entry name" value="Sigma70_r4_2"/>
    <property type="match status" value="1"/>
</dbReference>
<dbReference type="Pfam" id="PF04542">
    <property type="entry name" value="Sigma70_r2"/>
    <property type="match status" value="1"/>
</dbReference>
<dbReference type="Gene3D" id="1.10.1740.10">
    <property type="match status" value="1"/>
</dbReference>
<dbReference type="InterPro" id="IPR013249">
    <property type="entry name" value="RNA_pol_sigma70_r4_t2"/>
</dbReference>
<evidence type="ECO:0000313" key="8">
    <source>
        <dbReference type="Proteomes" id="UP000309594"/>
    </source>
</evidence>
<name>A0A4U1GBG1_9SPHI</name>
<dbReference type="Proteomes" id="UP000309594">
    <property type="component" value="Unassembled WGS sequence"/>
</dbReference>
<dbReference type="GO" id="GO:0003677">
    <property type="term" value="F:DNA binding"/>
    <property type="evidence" value="ECO:0007669"/>
    <property type="project" value="InterPro"/>
</dbReference>
<dbReference type="InterPro" id="IPR014284">
    <property type="entry name" value="RNA_pol_sigma-70_dom"/>
</dbReference>
<feature type="domain" description="RNA polymerase sigma-70 region 2" evidence="5">
    <location>
        <begin position="25"/>
        <end position="91"/>
    </location>
</feature>
<evidence type="ECO:0000259" key="5">
    <source>
        <dbReference type="Pfam" id="PF04542"/>
    </source>
</evidence>
<dbReference type="Gene3D" id="1.10.10.10">
    <property type="entry name" value="Winged helix-like DNA-binding domain superfamily/Winged helix DNA-binding domain"/>
    <property type="match status" value="1"/>
</dbReference>
<feature type="domain" description="RNA polymerase sigma factor 70 region 4 type 2" evidence="6">
    <location>
        <begin position="125"/>
        <end position="169"/>
    </location>
</feature>
<dbReference type="InterPro" id="IPR014327">
    <property type="entry name" value="RNA_pol_sigma70_bacteroid"/>
</dbReference>
<keyword evidence="2" id="KW-0805">Transcription regulation</keyword>
<evidence type="ECO:0000259" key="6">
    <source>
        <dbReference type="Pfam" id="PF08281"/>
    </source>
</evidence>
<dbReference type="InterPro" id="IPR013324">
    <property type="entry name" value="RNA_pol_sigma_r3/r4-like"/>
</dbReference>
<keyword evidence="4" id="KW-0804">Transcription</keyword>
<dbReference type="InterPro" id="IPR007627">
    <property type="entry name" value="RNA_pol_sigma70_r2"/>
</dbReference>
<comment type="caution">
    <text evidence="7">The sequence shown here is derived from an EMBL/GenBank/DDBJ whole genome shotgun (WGS) entry which is preliminary data.</text>
</comment>
<evidence type="ECO:0000256" key="3">
    <source>
        <dbReference type="ARBA" id="ARBA00023082"/>
    </source>
</evidence>
<dbReference type="RefSeq" id="WP_136880344.1">
    <property type="nucleotide sequence ID" value="NZ_SWDX01000004.1"/>
</dbReference>
<keyword evidence="3" id="KW-0731">Sigma factor</keyword>
<evidence type="ECO:0000256" key="1">
    <source>
        <dbReference type="ARBA" id="ARBA00010641"/>
    </source>
</evidence>
<dbReference type="PANTHER" id="PTHR43133:SF46">
    <property type="entry name" value="RNA POLYMERASE SIGMA-70 FACTOR ECF SUBFAMILY"/>
    <property type="match status" value="1"/>
</dbReference>
<organism evidence="7 8">
    <name type="scientific">Pedobacter hiemivivus</name>
    <dbReference type="NCBI Taxonomy" id="2530454"/>
    <lineage>
        <taxon>Bacteria</taxon>
        <taxon>Pseudomonadati</taxon>
        <taxon>Bacteroidota</taxon>
        <taxon>Sphingobacteriia</taxon>
        <taxon>Sphingobacteriales</taxon>
        <taxon>Sphingobacteriaceae</taxon>
        <taxon>Pedobacter</taxon>
    </lineage>
</organism>
<evidence type="ECO:0000256" key="2">
    <source>
        <dbReference type="ARBA" id="ARBA00023015"/>
    </source>
</evidence>
<dbReference type="GO" id="GO:0016987">
    <property type="term" value="F:sigma factor activity"/>
    <property type="evidence" value="ECO:0007669"/>
    <property type="project" value="UniProtKB-KW"/>
</dbReference>
<dbReference type="InterPro" id="IPR039425">
    <property type="entry name" value="RNA_pol_sigma-70-like"/>
</dbReference>
<dbReference type="SUPFAM" id="SSF88659">
    <property type="entry name" value="Sigma3 and sigma4 domains of RNA polymerase sigma factors"/>
    <property type="match status" value="1"/>
</dbReference>
<dbReference type="NCBIfam" id="TIGR02985">
    <property type="entry name" value="Sig70_bacteroi1"/>
    <property type="match status" value="1"/>
</dbReference>
<dbReference type="SUPFAM" id="SSF88946">
    <property type="entry name" value="Sigma2 domain of RNA polymerase sigma factors"/>
    <property type="match status" value="1"/>
</dbReference>
<evidence type="ECO:0000256" key="4">
    <source>
        <dbReference type="ARBA" id="ARBA00023163"/>
    </source>
</evidence>